<dbReference type="Gene3D" id="3.10.50.40">
    <property type="match status" value="1"/>
</dbReference>
<keyword evidence="2 3" id="KW-0697">Rotamase</keyword>
<evidence type="ECO:0000259" key="5">
    <source>
        <dbReference type="PROSITE" id="PS50059"/>
    </source>
</evidence>
<name>C0N5K6_9GAMM</name>
<comment type="similarity">
    <text evidence="4">Belongs to the FKBP-type PPIase family.</text>
</comment>
<keyword evidence="3 4" id="KW-0413">Isomerase</keyword>
<sequence length="79" mass="8600">MQHSARLEDDGETLVSGLRVDRESLFNGLFYGIEGMRVGGTRKLRVSPHLAYGDQGVAGLIPANAVLTVEVTILEDMQK</sequence>
<dbReference type="Proteomes" id="UP000004679">
    <property type="component" value="Unassembled WGS sequence"/>
</dbReference>
<keyword evidence="7" id="KW-1185">Reference proteome</keyword>
<evidence type="ECO:0000313" key="7">
    <source>
        <dbReference type="Proteomes" id="UP000004679"/>
    </source>
</evidence>
<evidence type="ECO:0000256" key="3">
    <source>
        <dbReference type="PROSITE-ProRule" id="PRU00277"/>
    </source>
</evidence>
<accession>C0N5K6</accession>
<dbReference type="Pfam" id="PF00254">
    <property type="entry name" value="FKBP_C"/>
    <property type="match status" value="1"/>
</dbReference>
<dbReference type="PROSITE" id="PS50059">
    <property type="entry name" value="FKBP_PPIASE"/>
    <property type="match status" value="1"/>
</dbReference>
<proteinExistence type="inferred from homology"/>
<dbReference type="HOGENOM" id="CLU_013615_12_3_6"/>
<protein>
    <recommendedName>
        <fullName evidence="4">Peptidyl-prolyl cis-trans isomerase</fullName>
        <ecNumber evidence="4">5.2.1.8</ecNumber>
    </recommendedName>
</protein>
<dbReference type="InterPro" id="IPR046357">
    <property type="entry name" value="PPIase_dom_sf"/>
</dbReference>
<comment type="catalytic activity">
    <reaction evidence="1 3 4">
        <text>[protein]-peptidylproline (omega=180) = [protein]-peptidylproline (omega=0)</text>
        <dbReference type="Rhea" id="RHEA:16237"/>
        <dbReference type="Rhea" id="RHEA-COMP:10747"/>
        <dbReference type="Rhea" id="RHEA-COMP:10748"/>
        <dbReference type="ChEBI" id="CHEBI:83833"/>
        <dbReference type="ChEBI" id="CHEBI:83834"/>
        <dbReference type="EC" id="5.2.1.8"/>
    </reaction>
</comment>
<feature type="domain" description="PPIase FKBP-type" evidence="5">
    <location>
        <begin position="1"/>
        <end position="77"/>
    </location>
</feature>
<dbReference type="GO" id="GO:0003755">
    <property type="term" value="F:peptidyl-prolyl cis-trans isomerase activity"/>
    <property type="evidence" value="ECO:0007669"/>
    <property type="project" value="UniProtKB-UniRule"/>
</dbReference>
<dbReference type="InterPro" id="IPR001179">
    <property type="entry name" value="PPIase_FKBP_dom"/>
</dbReference>
<evidence type="ECO:0000313" key="6">
    <source>
        <dbReference type="EMBL" id="EEF79842.1"/>
    </source>
</evidence>
<evidence type="ECO:0000256" key="2">
    <source>
        <dbReference type="ARBA" id="ARBA00023110"/>
    </source>
</evidence>
<organism evidence="6 7">
    <name type="scientific">Methylophaga thiooxydans DMS010</name>
    <dbReference type="NCBI Taxonomy" id="637616"/>
    <lineage>
        <taxon>Bacteria</taxon>
        <taxon>Pseudomonadati</taxon>
        <taxon>Pseudomonadota</taxon>
        <taxon>Gammaproteobacteria</taxon>
        <taxon>Thiotrichales</taxon>
        <taxon>Piscirickettsiaceae</taxon>
        <taxon>Methylophaga</taxon>
    </lineage>
</organism>
<reference evidence="6 7" key="1">
    <citation type="journal article" date="2011" name="J. Bacteriol.">
        <title>Draft genome sequence of the chemolithoheterotrophic, halophilic methylotroph Methylophaga thiooxydans DMS010.</title>
        <authorList>
            <person name="Boden R."/>
            <person name="Ferriera S."/>
            <person name="Johnson J."/>
            <person name="Kelly D.P."/>
            <person name="Murrell J.C."/>
            <person name="Schafer H."/>
        </authorList>
    </citation>
    <scope>NUCLEOTIDE SEQUENCE [LARGE SCALE GENOMIC DNA]</scope>
    <source>
        <strain evidence="6 7">DMS010</strain>
    </source>
</reference>
<dbReference type="SUPFAM" id="SSF54534">
    <property type="entry name" value="FKBP-like"/>
    <property type="match status" value="1"/>
</dbReference>
<dbReference type="EMBL" id="GG657897">
    <property type="protein sequence ID" value="EEF79842.1"/>
    <property type="molecule type" value="Genomic_DNA"/>
</dbReference>
<dbReference type="EC" id="5.2.1.8" evidence="4"/>
<gene>
    <name evidence="6" type="ORF">MDMS009_1393</name>
</gene>
<evidence type="ECO:0000256" key="4">
    <source>
        <dbReference type="RuleBase" id="RU003915"/>
    </source>
</evidence>
<evidence type="ECO:0000256" key="1">
    <source>
        <dbReference type="ARBA" id="ARBA00000971"/>
    </source>
</evidence>
<dbReference type="AlphaFoldDB" id="C0N5K6"/>